<reference evidence="1" key="1">
    <citation type="submission" date="2020-06" db="EMBL/GenBank/DDBJ databases">
        <authorList>
            <person name="Li T."/>
            <person name="Hu X."/>
            <person name="Zhang T."/>
            <person name="Song X."/>
            <person name="Zhang H."/>
            <person name="Dai N."/>
            <person name="Sheng W."/>
            <person name="Hou X."/>
            <person name="Wei L."/>
        </authorList>
    </citation>
    <scope>NUCLEOTIDE SEQUENCE</scope>
    <source>
        <strain evidence="1">3651</strain>
        <tissue evidence="1">Leaf</tissue>
    </source>
</reference>
<proteinExistence type="predicted"/>
<accession>A0AAE2CMT3</accession>
<protein>
    <submittedName>
        <fullName evidence="1">Uncharacterized protein</fullName>
    </submittedName>
</protein>
<organism evidence="1 2">
    <name type="scientific">Sesamum alatum</name>
    <dbReference type="NCBI Taxonomy" id="300844"/>
    <lineage>
        <taxon>Eukaryota</taxon>
        <taxon>Viridiplantae</taxon>
        <taxon>Streptophyta</taxon>
        <taxon>Embryophyta</taxon>
        <taxon>Tracheophyta</taxon>
        <taxon>Spermatophyta</taxon>
        <taxon>Magnoliopsida</taxon>
        <taxon>eudicotyledons</taxon>
        <taxon>Gunneridae</taxon>
        <taxon>Pentapetalae</taxon>
        <taxon>asterids</taxon>
        <taxon>lamiids</taxon>
        <taxon>Lamiales</taxon>
        <taxon>Pedaliaceae</taxon>
        <taxon>Sesamum</taxon>
    </lineage>
</organism>
<evidence type="ECO:0000313" key="2">
    <source>
        <dbReference type="Proteomes" id="UP001293254"/>
    </source>
</evidence>
<dbReference type="EMBL" id="JACGWO010000005">
    <property type="protein sequence ID" value="KAK4427654.1"/>
    <property type="molecule type" value="Genomic_DNA"/>
</dbReference>
<dbReference type="Proteomes" id="UP001293254">
    <property type="component" value="Unassembled WGS sequence"/>
</dbReference>
<comment type="caution">
    <text evidence="1">The sequence shown here is derived from an EMBL/GenBank/DDBJ whole genome shotgun (WGS) entry which is preliminary data.</text>
</comment>
<dbReference type="CDD" id="cd00303">
    <property type="entry name" value="retropepsin_like"/>
    <property type="match status" value="1"/>
</dbReference>
<name>A0AAE2CMT3_9LAMI</name>
<gene>
    <name evidence="1" type="ORF">Salat_1534400</name>
</gene>
<sequence>MAGKKGKFKKKKVKEVTVSGNKDTAHLIVDKTKKCFTSVMVTTACETVPSVESWTFFVAEADDDDEVMAMIDTGATHNFVAEREIQKLGCLSTQHCSRIKVVNSEARPIQGVASVELTVGT</sequence>
<dbReference type="AlphaFoldDB" id="A0AAE2CMT3"/>
<dbReference type="Gene3D" id="2.40.70.10">
    <property type="entry name" value="Acid Proteases"/>
    <property type="match status" value="1"/>
</dbReference>
<dbReference type="InterPro" id="IPR021109">
    <property type="entry name" value="Peptidase_aspartic_dom_sf"/>
</dbReference>
<reference evidence="1" key="2">
    <citation type="journal article" date="2024" name="Plant">
        <title>Genomic evolution and insights into agronomic trait innovations of Sesamum species.</title>
        <authorList>
            <person name="Miao H."/>
            <person name="Wang L."/>
            <person name="Qu L."/>
            <person name="Liu H."/>
            <person name="Sun Y."/>
            <person name="Le M."/>
            <person name="Wang Q."/>
            <person name="Wei S."/>
            <person name="Zheng Y."/>
            <person name="Lin W."/>
            <person name="Duan Y."/>
            <person name="Cao H."/>
            <person name="Xiong S."/>
            <person name="Wang X."/>
            <person name="Wei L."/>
            <person name="Li C."/>
            <person name="Ma Q."/>
            <person name="Ju M."/>
            <person name="Zhao R."/>
            <person name="Li G."/>
            <person name="Mu C."/>
            <person name="Tian Q."/>
            <person name="Mei H."/>
            <person name="Zhang T."/>
            <person name="Gao T."/>
            <person name="Zhang H."/>
        </authorList>
    </citation>
    <scope>NUCLEOTIDE SEQUENCE</scope>
    <source>
        <strain evidence="1">3651</strain>
    </source>
</reference>
<evidence type="ECO:0000313" key="1">
    <source>
        <dbReference type="EMBL" id="KAK4427654.1"/>
    </source>
</evidence>
<keyword evidence="2" id="KW-1185">Reference proteome</keyword>